<name>A0ABV8TT65_9ACTN</name>
<dbReference type="Proteomes" id="UP001595823">
    <property type="component" value="Unassembled WGS sequence"/>
</dbReference>
<sequence>MEETPSNGHSIFLSEAADLFENLGSIDHYDYSIRLRISEFYADVYFSRPITAEVVDEAFAKLREVILLSAGAPGH</sequence>
<evidence type="ECO:0008006" key="3">
    <source>
        <dbReference type="Google" id="ProtNLM"/>
    </source>
</evidence>
<dbReference type="RefSeq" id="WP_380617697.1">
    <property type="nucleotide sequence ID" value="NZ_JBHSDK010000002.1"/>
</dbReference>
<comment type="caution">
    <text evidence="1">The sequence shown here is derived from an EMBL/GenBank/DDBJ whole genome shotgun (WGS) entry which is preliminary data.</text>
</comment>
<evidence type="ECO:0000313" key="2">
    <source>
        <dbReference type="Proteomes" id="UP001595823"/>
    </source>
</evidence>
<dbReference type="EMBL" id="JBHSDK010000002">
    <property type="protein sequence ID" value="MFC4333959.1"/>
    <property type="molecule type" value="Genomic_DNA"/>
</dbReference>
<evidence type="ECO:0000313" key="1">
    <source>
        <dbReference type="EMBL" id="MFC4333959.1"/>
    </source>
</evidence>
<accession>A0ABV8TT65</accession>
<protein>
    <recommendedName>
        <fullName evidence="3">HEPN domain-containing protein</fullName>
    </recommendedName>
</protein>
<proteinExistence type="predicted"/>
<reference evidence="2" key="1">
    <citation type="journal article" date="2019" name="Int. J. Syst. Evol. Microbiol.">
        <title>The Global Catalogue of Microorganisms (GCM) 10K type strain sequencing project: providing services to taxonomists for standard genome sequencing and annotation.</title>
        <authorList>
            <consortium name="The Broad Institute Genomics Platform"/>
            <consortium name="The Broad Institute Genome Sequencing Center for Infectious Disease"/>
            <person name="Wu L."/>
            <person name="Ma J."/>
        </authorList>
    </citation>
    <scope>NUCLEOTIDE SEQUENCE [LARGE SCALE GENOMIC DNA]</scope>
    <source>
        <strain evidence="2">IBRC-M 10908</strain>
    </source>
</reference>
<organism evidence="1 2">
    <name type="scientific">Salininema proteolyticum</name>
    <dbReference type="NCBI Taxonomy" id="1607685"/>
    <lineage>
        <taxon>Bacteria</taxon>
        <taxon>Bacillati</taxon>
        <taxon>Actinomycetota</taxon>
        <taxon>Actinomycetes</taxon>
        <taxon>Glycomycetales</taxon>
        <taxon>Glycomycetaceae</taxon>
        <taxon>Salininema</taxon>
    </lineage>
</organism>
<keyword evidence="2" id="KW-1185">Reference proteome</keyword>
<gene>
    <name evidence="1" type="ORF">ACFPET_01960</name>
</gene>